<accession>A0ABN0C5W4</accession>
<dbReference type="SUPFAM" id="SSF49785">
    <property type="entry name" value="Galactose-binding domain-like"/>
    <property type="match status" value="1"/>
</dbReference>
<feature type="domain" description="NAD glycohydrolase translocation F5/8 type C" evidence="3">
    <location>
        <begin position="184"/>
        <end position="291"/>
    </location>
</feature>
<name>A0ABN0C5W4_9ACTN</name>
<organism evidence="4 5">
    <name type="scientific">Cutibacterium modestum HL044PA1</name>
    <dbReference type="NCBI Taxonomy" id="765109"/>
    <lineage>
        <taxon>Bacteria</taxon>
        <taxon>Bacillati</taxon>
        <taxon>Actinomycetota</taxon>
        <taxon>Actinomycetes</taxon>
        <taxon>Propionibacteriales</taxon>
        <taxon>Propionibacteriaceae</taxon>
        <taxon>Cutibacterium</taxon>
        <taxon>Cutibacterium modestum</taxon>
    </lineage>
</organism>
<feature type="compositionally biased region" description="Basic and acidic residues" evidence="1">
    <location>
        <begin position="48"/>
        <end position="65"/>
    </location>
</feature>
<evidence type="ECO:0000313" key="4">
    <source>
        <dbReference type="EMBL" id="EFS92506.1"/>
    </source>
</evidence>
<dbReference type="InterPro" id="IPR008979">
    <property type="entry name" value="Galactose-bd-like_sf"/>
</dbReference>
<proteinExistence type="predicted"/>
<dbReference type="Pfam" id="PF25302">
    <property type="entry name" value="NADase_transloc"/>
    <property type="match status" value="1"/>
</dbReference>
<evidence type="ECO:0000313" key="5">
    <source>
        <dbReference type="Proteomes" id="UP000003179"/>
    </source>
</evidence>
<dbReference type="NCBIfam" id="NF047619">
    <property type="entry name" value="NADase_discoid"/>
    <property type="match status" value="1"/>
</dbReference>
<dbReference type="InterPro" id="IPR057561">
    <property type="entry name" value="NADase_transloc"/>
</dbReference>
<evidence type="ECO:0000256" key="1">
    <source>
        <dbReference type="SAM" id="MobiDB-lite"/>
    </source>
</evidence>
<keyword evidence="2" id="KW-0812">Transmembrane</keyword>
<comment type="caution">
    <text evidence="4">The sequence shown here is derived from an EMBL/GenBank/DDBJ whole genome shotgun (WGS) entry which is preliminary data.</text>
</comment>
<dbReference type="Proteomes" id="UP000003179">
    <property type="component" value="Unassembled WGS sequence"/>
</dbReference>
<reference evidence="4" key="1">
    <citation type="submission" date="2010-08" db="EMBL/GenBank/DDBJ databases">
        <authorList>
            <person name="Weinstock G."/>
            <person name="Sodergren E."/>
            <person name="Clifton S."/>
            <person name="Fulton L."/>
            <person name="Fulton B."/>
            <person name="Courtney L."/>
            <person name="Fronick C."/>
            <person name="Harrison M."/>
            <person name="Strong C."/>
            <person name="Farmer C."/>
            <person name="Delahaunty K."/>
            <person name="Markovic C."/>
            <person name="Hall O."/>
            <person name="Minx P."/>
            <person name="Tomlinson C."/>
            <person name="Mitreva M."/>
            <person name="Hou S."/>
            <person name="Chen J."/>
            <person name="Wollam A."/>
            <person name="Pepin K.H."/>
            <person name="Johnson M."/>
            <person name="Bhonagiri V."/>
            <person name="Zhang X."/>
            <person name="Suruliraj S."/>
            <person name="Warren W."/>
            <person name="Chinwalla A."/>
            <person name="Mardis E.R."/>
            <person name="Wilson R.K."/>
        </authorList>
    </citation>
    <scope>NUCLEOTIDE SEQUENCE [LARGE SCALE GENOMIC DNA]</scope>
    <source>
        <strain evidence="4">HL044PA1</strain>
    </source>
</reference>
<keyword evidence="5" id="KW-1185">Reference proteome</keyword>
<gene>
    <name evidence="4" type="ORF">HMPREF9607_01293</name>
</gene>
<feature type="transmembrane region" description="Helical" evidence="2">
    <location>
        <begin position="110"/>
        <end position="129"/>
    </location>
</feature>
<evidence type="ECO:0000256" key="2">
    <source>
        <dbReference type="SAM" id="Phobius"/>
    </source>
</evidence>
<feature type="region of interest" description="Disordered" evidence="1">
    <location>
        <begin position="28"/>
        <end position="74"/>
    </location>
</feature>
<keyword evidence="2" id="KW-0472">Membrane</keyword>
<sequence length="319" mass="34415">MPHPIIPRATEPSHDIGTTICAVTRMPDEWFRPDDDGSGPNEPCPAERVAEIPDSEDPHLRHEDAGDSPISSTTSSLIRVVTDDAGPSVVVGRAHATGASTSSGGRHFPVWILIVTAALVVGLVLGTFITQSRDSTGIVRVTPRALVSASTAAADMPYQGRVKAIGGVRATASCVSDPAVDSEHKLVRYDAEFIVDDKPETAWRCNGSGEGQQITLTLTHPSRIVGVGMINGYAKAFGDVDLYPQYRRVRTVRWTMPDGTWFNQDFTDDDQDLQKVMIPPRTVKGDITLTIIATTQPGLLGEPTRDSVLISTVQLYEES</sequence>
<keyword evidence="2" id="KW-1133">Transmembrane helix</keyword>
<protein>
    <recommendedName>
        <fullName evidence="3">NAD glycohydrolase translocation F5/8 type C domain-containing protein</fullName>
    </recommendedName>
</protein>
<evidence type="ECO:0000259" key="3">
    <source>
        <dbReference type="Pfam" id="PF25302"/>
    </source>
</evidence>
<dbReference type="EMBL" id="ADZU01000022">
    <property type="protein sequence ID" value="EFS92506.1"/>
    <property type="molecule type" value="Genomic_DNA"/>
</dbReference>